<protein>
    <submittedName>
        <fullName evidence="7">Cytochrome P450</fullName>
    </submittedName>
</protein>
<dbReference type="InterPro" id="IPR017972">
    <property type="entry name" value="Cyt_P450_CS"/>
</dbReference>
<dbReference type="GO" id="GO:0016705">
    <property type="term" value="F:oxidoreductase activity, acting on paired donors, with incorporation or reduction of molecular oxygen"/>
    <property type="evidence" value="ECO:0007669"/>
    <property type="project" value="InterPro"/>
</dbReference>
<dbReference type="PROSITE" id="PS00086">
    <property type="entry name" value="CYTOCHROME_P450"/>
    <property type="match status" value="1"/>
</dbReference>
<dbReference type="OMA" id="MHIAFPL"/>
<evidence type="ECO:0000256" key="5">
    <source>
        <dbReference type="PIRSR" id="PIRSR602403-1"/>
    </source>
</evidence>
<keyword evidence="5 6" id="KW-0349">Heme</keyword>
<name>A0A1X2HVQ2_SYNRA</name>
<comment type="caution">
    <text evidence="7">The sequence shown here is derived from an EMBL/GenBank/DDBJ whole genome shotgun (WGS) entry which is preliminary data.</text>
</comment>
<dbReference type="GO" id="GO:0005506">
    <property type="term" value="F:iron ion binding"/>
    <property type="evidence" value="ECO:0007669"/>
    <property type="project" value="InterPro"/>
</dbReference>
<comment type="similarity">
    <text evidence="2 6">Belongs to the cytochrome P450 family.</text>
</comment>
<accession>A0A1X2HVQ2</accession>
<organism evidence="7 8">
    <name type="scientific">Syncephalastrum racemosum</name>
    <name type="common">Filamentous fungus</name>
    <dbReference type="NCBI Taxonomy" id="13706"/>
    <lineage>
        <taxon>Eukaryota</taxon>
        <taxon>Fungi</taxon>
        <taxon>Fungi incertae sedis</taxon>
        <taxon>Mucoromycota</taxon>
        <taxon>Mucoromycotina</taxon>
        <taxon>Mucoromycetes</taxon>
        <taxon>Mucorales</taxon>
        <taxon>Syncephalastraceae</taxon>
        <taxon>Syncephalastrum</taxon>
    </lineage>
</organism>
<dbReference type="PRINTS" id="PR00465">
    <property type="entry name" value="EP450IV"/>
</dbReference>
<evidence type="ECO:0000256" key="3">
    <source>
        <dbReference type="ARBA" id="ARBA00022723"/>
    </source>
</evidence>
<keyword evidence="4 5" id="KW-0408">Iron</keyword>
<dbReference type="InterPro" id="IPR002403">
    <property type="entry name" value="Cyt_P450_E_grp-IV"/>
</dbReference>
<dbReference type="InterPro" id="IPR001128">
    <property type="entry name" value="Cyt_P450"/>
</dbReference>
<dbReference type="EMBL" id="MCGN01000001">
    <property type="protein sequence ID" value="ORZ03685.1"/>
    <property type="molecule type" value="Genomic_DNA"/>
</dbReference>
<evidence type="ECO:0000256" key="6">
    <source>
        <dbReference type="RuleBase" id="RU000461"/>
    </source>
</evidence>
<dbReference type="STRING" id="13706.A0A1X2HVQ2"/>
<evidence type="ECO:0000313" key="8">
    <source>
        <dbReference type="Proteomes" id="UP000242180"/>
    </source>
</evidence>
<dbReference type="InterPro" id="IPR036396">
    <property type="entry name" value="Cyt_P450_sf"/>
</dbReference>
<keyword evidence="6" id="KW-0503">Monooxygenase</keyword>
<evidence type="ECO:0000256" key="1">
    <source>
        <dbReference type="ARBA" id="ARBA00001971"/>
    </source>
</evidence>
<dbReference type="InParanoid" id="A0A1X2HVQ2"/>
<comment type="cofactor">
    <cofactor evidence="1 5">
        <name>heme</name>
        <dbReference type="ChEBI" id="CHEBI:30413"/>
    </cofactor>
</comment>
<dbReference type="Proteomes" id="UP000242180">
    <property type="component" value="Unassembled WGS sequence"/>
</dbReference>
<dbReference type="AlphaFoldDB" id="A0A1X2HVQ2"/>
<dbReference type="CDD" id="cd11041">
    <property type="entry name" value="CYP503A1-like"/>
    <property type="match status" value="1"/>
</dbReference>
<feature type="non-terminal residue" evidence="7">
    <location>
        <position position="1"/>
    </location>
</feature>
<dbReference type="SUPFAM" id="SSF48264">
    <property type="entry name" value="Cytochrome P450"/>
    <property type="match status" value="1"/>
</dbReference>
<keyword evidence="6" id="KW-0560">Oxidoreductase</keyword>
<dbReference type="OrthoDB" id="1844152at2759"/>
<dbReference type="Pfam" id="PF00067">
    <property type="entry name" value="p450"/>
    <property type="match status" value="1"/>
</dbReference>
<reference evidence="7 8" key="1">
    <citation type="submission" date="2016-07" db="EMBL/GenBank/DDBJ databases">
        <title>Pervasive Adenine N6-methylation of Active Genes in Fungi.</title>
        <authorList>
            <consortium name="DOE Joint Genome Institute"/>
            <person name="Mondo S.J."/>
            <person name="Dannebaum R.O."/>
            <person name="Kuo R.C."/>
            <person name="Labutti K."/>
            <person name="Haridas S."/>
            <person name="Kuo A."/>
            <person name="Salamov A."/>
            <person name="Ahrendt S.R."/>
            <person name="Lipzen A."/>
            <person name="Sullivan W."/>
            <person name="Andreopoulos W.B."/>
            <person name="Clum A."/>
            <person name="Lindquist E."/>
            <person name="Daum C."/>
            <person name="Ramamoorthy G.K."/>
            <person name="Gryganskyi A."/>
            <person name="Culley D."/>
            <person name="Magnuson J.K."/>
            <person name="James T.Y."/>
            <person name="O'Malley M.A."/>
            <person name="Stajich J.E."/>
            <person name="Spatafora J.W."/>
            <person name="Visel A."/>
            <person name="Grigoriev I.V."/>
        </authorList>
    </citation>
    <scope>NUCLEOTIDE SEQUENCE [LARGE SCALE GENOMIC DNA]</scope>
    <source>
        <strain evidence="7 8">NRRL 2496</strain>
    </source>
</reference>
<gene>
    <name evidence="7" type="ORF">BCR43DRAFT_451234</name>
</gene>
<feature type="binding site" description="axial binding residue" evidence="5">
    <location>
        <position position="471"/>
    </location>
    <ligand>
        <name>heme</name>
        <dbReference type="ChEBI" id="CHEBI:30413"/>
    </ligand>
    <ligandPart>
        <name>Fe</name>
        <dbReference type="ChEBI" id="CHEBI:18248"/>
    </ligandPart>
</feature>
<evidence type="ECO:0000256" key="2">
    <source>
        <dbReference type="ARBA" id="ARBA00010617"/>
    </source>
</evidence>
<proteinExistence type="inferred from homology"/>
<dbReference type="PANTHER" id="PTHR46206">
    <property type="entry name" value="CYTOCHROME P450"/>
    <property type="match status" value="1"/>
</dbReference>
<keyword evidence="8" id="KW-1185">Reference proteome</keyword>
<dbReference type="GO" id="GO:0020037">
    <property type="term" value="F:heme binding"/>
    <property type="evidence" value="ECO:0007669"/>
    <property type="project" value="InterPro"/>
</dbReference>
<dbReference type="GO" id="GO:0004497">
    <property type="term" value="F:monooxygenase activity"/>
    <property type="evidence" value="ECO:0007669"/>
    <property type="project" value="UniProtKB-KW"/>
</dbReference>
<sequence length="521" mass="59287">MSFTMDSLLKHQDKYREFLTSRQGIYGIATAVALISAYSLSRLSGKDKTPVVPYRLPLKGSTSEYRENPQAFVEKYAKLYGPVYRAYLFGEMMTVVTGSYVREVFLNDNFDFLEGIAKTFDTRLLCNAGNEEQLPTEEVATLIKRCLTPRLDLYTARVNKQLESAAEDVVGDLKDGGKDIMHLYTLVQHMVAKASATVFVGAELAENLNLLDTFKNMVIEVGSELKPKPWLEPFPRIGRFRQWFIGKTSPVVRRHRQQLRDAVGPTVQDRVARAKREGAAFKRPDDMLQDIIELYFKRPNTLDLETYVVDTLTTLIFAALHTTSENSTVVLYRLLAQPEVMDDLVAEQETILAQEGYPKDAPAEVMSRLMIKKFEKLDSVCRESFRLRNDFLALPHLYRGKTDLTLSTGTVIKPGQRVMLNAWMNHHNDSTPKGATNDNSRWDPYRFVGQDAQATKISENYIFFGLGKHACPGRFFAVQEAKVLISTLLRNYKLTPIDTPIFPTDDTMKLPMGRVHIERRI</sequence>
<dbReference type="Gene3D" id="1.10.630.10">
    <property type="entry name" value="Cytochrome P450"/>
    <property type="match status" value="1"/>
</dbReference>
<keyword evidence="3 5" id="KW-0479">Metal-binding</keyword>
<dbReference type="PANTHER" id="PTHR46206:SF7">
    <property type="entry name" value="P450, PUTATIVE (EUROFUNG)-RELATED"/>
    <property type="match status" value="1"/>
</dbReference>
<evidence type="ECO:0000313" key="7">
    <source>
        <dbReference type="EMBL" id="ORZ03685.1"/>
    </source>
</evidence>
<evidence type="ECO:0000256" key="4">
    <source>
        <dbReference type="ARBA" id="ARBA00023004"/>
    </source>
</evidence>